<dbReference type="EnsemblProtists" id="EKX51766">
    <property type="protein sequence ID" value="EKX51766"/>
    <property type="gene ID" value="GUITHDRAFT_134126"/>
</dbReference>
<dbReference type="OrthoDB" id="1913924at2759"/>
<feature type="region of interest" description="Disordered" evidence="4">
    <location>
        <begin position="163"/>
        <end position="194"/>
    </location>
</feature>
<dbReference type="GO" id="GO:0005634">
    <property type="term" value="C:nucleus"/>
    <property type="evidence" value="ECO:0007669"/>
    <property type="project" value="UniProtKB-SubCell"/>
</dbReference>
<dbReference type="EMBL" id="JH992974">
    <property type="protein sequence ID" value="EKX51766.1"/>
    <property type="molecule type" value="Genomic_DNA"/>
</dbReference>
<evidence type="ECO:0000313" key="7">
    <source>
        <dbReference type="Proteomes" id="UP000011087"/>
    </source>
</evidence>
<reference evidence="6" key="3">
    <citation type="submission" date="2016-03" db="UniProtKB">
        <authorList>
            <consortium name="EnsemblProtists"/>
        </authorList>
    </citation>
    <scope>IDENTIFICATION</scope>
</reference>
<dbReference type="AlphaFoldDB" id="L1JT88"/>
<dbReference type="OMA" id="PISTACE"/>
<evidence type="ECO:0000256" key="4">
    <source>
        <dbReference type="SAM" id="MobiDB-lite"/>
    </source>
</evidence>
<gene>
    <name evidence="5" type="ORF">GUITHDRAFT_134126</name>
</gene>
<accession>L1JT88</accession>
<reference evidence="5 7" key="1">
    <citation type="journal article" date="2012" name="Nature">
        <title>Algal genomes reveal evolutionary mosaicism and the fate of nucleomorphs.</title>
        <authorList>
            <consortium name="DOE Joint Genome Institute"/>
            <person name="Curtis B.A."/>
            <person name="Tanifuji G."/>
            <person name="Burki F."/>
            <person name="Gruber A."/>
            <person name="Irimia M."/>
            <person name="Maruyama S."/>
            <person name="Arias M.C."/>
            <person name="Ball S.G."/>
            <person name="Gile G.H."/>
            <person name="Hirakawa Y."/>
            <person name="Hopkins J.F."/>
            <person name="Kuo A."/>
            <person name="Rensing S.A."/>
            <person name="Schmutz J."/>
            <person name="Symeonidi A."/>
            <person name="Elias M."/>
            <person name="Eveleigh R.J."/>
            <person name="Herman E.K."/>
            <person name="Klute M.J."/>
            <person name="Nakayama T."/>
            <person name="Obornik M."/>
            <person name="Reyes-Prieto A."/>
            <person name="Armbrust E.V."/>
            <person name="Aves S.J."/>
            <person name="Beiko R.G."/>
            <person name="Coutinho P."/>
            <person name="Dacks J.B."/>
            <person name="Durnford D.G."/>
            <person name="Fast N.M."/>
            <person name="Green B.R."/>
            <person name="Grisdale C.J."/>
            <person name="Hempel F."/>
            <person name="Henrissat B."/>
            <person name="Hoppner M.P."/>
            <person name="Ishida K."/>
            <person name="Kim E."/>
            <person name="Koreny L."/>
            <person name="Kroth P.G."/>
            <person name="Liu Y."/>
            <person name="Malik S.B."/>
            <person name="Maier U.G."/>
            <person name="McRose D."/>
            <person name="Mock T."/>
            <person name="Neilson J.A."/>
            <person name="Onodera N.T."/>
            <person name="Poole A.M."/>
            <person name="Pritham E.J."/>
            <person name="Richards T.A."/>
            <person name="Rocap G."/>
            <person name="Roy S.W."/>
            <person name="Sarai C."/>
            <person name="Schaack S."/>
            <person name="Shirato S."/>
            <person name="Slamovits C.H."/>
            <person name="Spencer D.F."/>
            <person name="Suzuki S."/>
            <person name="Worden A.Z."/>
            <person name="Zauner S."/>
            <person name="Barry K."/>
            <person name="Bell C."/>
            <person name="Bharti A.K."/>
            <person name="Crow J.A."/>
            <person name="Grimwood J."/>
            <person name="Kramer R."/>
            <person name="Lindquist E."/>
            <person name="Lucas S."/>
            <person name="Salamov A."/>
            <person name="McFadden G.I."/>
            <person name="Lane C.E."/>
            <person name="Keeling P.J."/>
            <person name="Gray M.W."/>
            <person name="Grigoriev I.V."/>
            <person name="Archibald J.M."/>
        </authorList>
    </citation>
    <scope>NUCLEOTIDE SEQUENCE</scope>
    <source>
        <strain evidence="5 7">CCMP2712</strain>
    </source>
</reference>
<sequence>MASVAAQRSQGVEDHMKAGPSVDVAMDYLHAVEKELSKNEFSEFLETIEEFKHQKISTQLVVKRIKKIFSGKSNALIVGFNLFLPVEHHIKTEKYLVALDLVKKIRDRFEQTKPGIMEKFVSILGKFQEDSLSLDEAKKQVKVLFRGHHDLLQDFDDFLPLSEDEGSPSASNSRNPKAKGTHKAEAVKAVKGEGSSCGAKRKLENLDHCKSATVPDKKLKDVDNSSKQTIPSNLNRLSDSNKRRLTSINRLQQMATEYHSQKARKQQEPRKLANENSKSSILLALVPSVDVEHRALQAFNCRPLIPMNELLAVIPTQTIGRVQAVLRNMQICHAVVSQSNQGVQGCIFSFVSRG</sequence>
<organism evidence="5">
    <name type="scientific">Guillardia theta (strain CCMP2712)</name>
    <name type="common">Cryptophyte</name>
    <dbReference type="NCBI Taxonomy" id="905079"/>
    <lineage>
        <taxon>Eukaryota</taxon>
        <taxon>Cryptophyceae</taxon>
        <taxon>Pyrenomonadales</taxon>
        <taxon>Geminigeraceae</taxon>
        <taxon>Guillardia</taxon>
    </lineage>
</organism>
<dbReference type="KEGG" id="gtt:GUITHDRAFT_134126"/>
<dbReference type="Proteomes" id="UP000011087">
    <property type="component" value="Unassembled WGS sequence"/>
</dbReference>
<dbReference type="InterPro" id="IPR039774">
    <property type="entry name" value="Sin3-like"/>
</dbReference>
<evidence type="ECO:0000256" key="2">
    <source>
        <dbReference type="ARBA" id="ARBA00023242"/>
    </source>
</evidence>
<dbReference type="InterPro" id="IPR036600">
    <property type="entry name" value="PAH_sf"/>
</dbReference>
<keyword evidence="7" id="KW-1185">Reference proteome</keyword>
<evidence type="ECO:0000256" key="1">
    <source>
        <dbReference type="ARBA" id="ARBA00004123"/>
    </source>
</evidence>
<feature type="region of interest" description="Disordered" evidence="4">
    <location>
        <begin position="217"/>
        <end position="241"/>
    </location>
</feature>
<feature type="compositionally biased region" description="Polar residues" evidence="4">
    <location>
        <begin position="225"/>
        <end position="238"/>
    </location>
</feature>
<evidence type="ECO:0000313" key="6">
    <source>
        <dbReference type="EnsemblProtists" id="EKX51766"/>
    </source>
</evidence>
<name>L1JT88_GUITC</name>
<feature type="compositionally biased region" description="Basic and acidic residues" evidence="4">
    <location>
        <begin position="182"/>
        <end position="191"/>
    </location>
</feature>
<dbReference type="GO" id="GO:0003714">
    <property type="term" value="F:transcription corepressor activity"/>
    <property type="evidence" value="ECO:0007669"/>
    <property type="project" value="InterPro"/>
</dbReference>
<dbReference type="PaxDb" id="55529-EKX51766"/>
<dbReference type="RefSeq" id="XP_005838746.1">
    <property type="nucleotide sequence ID" value="XM_005838689.1"/>
</dbReference>
<evidence type="ECO:0008006" key="8">
    <source>
        <dbReference type="Google" id="ProtNLM"/>
    </source>
</evidence>
<dbReference type="STRING" id="905079.L1JT88"/>
<dbReference type="GeneID" id="17308551"/>
<dbReference type="Pfam" id="PF02671">
    <property type="entry name" value="PAH"/>
    <property type="match status" value="2"/>
</dbReference>
<dbReference type="InterPro" id="IPR003822">
    <property type="entry name" value="PAH"/>
</dbReference>
<dbReference type="eggNOG" id="KOG4204">
    <property type="taxonomic scope" value="Eukaryota"/>
</dbReference>
<reference evidence="7" key="2">
    <citation type="submission" date="2012-11" db="EMBL/GenBank/DDBJ databases">
        <authorList>
            <person name="Kuo A."/>
            <person name="Curtis B.A."/>
            <person name="Tanifuji G."/>
            <person name="Burki F."/>
            <person name="Gruber A."/>
            <person name="Irimia M."/>
            <person name="Maruyama S."/>
            <person name="Arias M.C."/>
            <person name="Ball S.G."/>
            <person name="Gile G.H."/>
            <person name="Hirakawa Y."/>
            <person name="Hopkins J.F."/>
            <person name="Rensing S.A."/>
            <person name="Schmutz J."/>
            <person name="Symeonidi A."/>
            <person name="Elias M."/>
            <person name="Eveleigh R.J."/>
            <person name="Herman E.K."/>
            <person name="Klute M.J."/>
            <person name="Nakayama T."/>
            <person name="Obornik M."/>
            <person name="Reyes-Prieto A."/>
            <person name="Armbrust E.V."/>
            <person name="Aves S.J."/>
            <person name="Beiko R.G."/>
            <person name="Coutinho P."/>
            <person name="Dacks J.B."/>
            <person name="Durnford D.G."/>
            <person name="Fast N.M."/>
            <person name="Green B.R."/>
            <person name="Grisdale C."/>
            <person name="Hempe F."/>
            <person name="Henrissat B."/>
            <person name="Hoppner M.P."/>
            <person name="Ishida K.-I."/>
            <person name="Kim E."/>
            <person name="Koreny L."/>
            <person name="Kroth P.G."/>
            <person name="Liu Y."/>
            <person name="Malik S.-B."/>
            <person name="Maier U.G."/>
            <person name="McRose D."/>
            <person name="Mock T."/>
            <person name="Neilson J.A."/>
            <person name="Onodera N.T."/>
            <person name="Poole A.M."/>
            <person name="Pritham E.J."/>
            <person name="Richards T.A."/>
            <person name="Rocap G."/>
            <person name="Roy S.W."/>
            <person name="Sarai C."/>
            <person name="Schaack S."/>
            <person name="Shirato S."/>
            <person name="Slamovits C.H."/>
            <person name="Spencer D.F."/>
            <person name="Suzuki S."/>
            <person name="Worden A.Z."/>
            <person name="Zauner S."/>
            <person name="Barry K."/>
            <person name="Bell C."/>
            <person name="Bharti A.K."/>
            <person name="Crow J.A."/>
            <person name="Grimwood J."/>
            <person name="Kramer R."/>
            <person name="Lindquist E."/>
            <person name="Lucas S."/>
            <person name="Salamov A."/>
            <person name="McFadden G.I."/>
            <person name="Lane C.E."/>
            <person name="Keeling P.J."/>
            <person name="Gray M.W."/>
            <person name="Grigoriev I.V."/>
            <person name="Archibald J.M."/>
        </authorList>
    </citation>
    <scope>NUCLEOTIDE SEQUENCE</scope>
    <source>
        <strain evidence="7">CCMP2712</strain>
    </source>
</reference>
<dbReference type="PROSITE" id="PS51477">
    <property type="entry name" value="PAH"/>
    <property type="match status" value="1"/>
</dbReference>
<dbReference type="SUPFAM" id="SSF47762">
    <property type="entry name" value="PAH2 domain"/>
    <property type="match status" value="2"/>
</dbReference>
<proteinExistence type="predicted"/>
<dbReference type="PANTHER" id="PTHR12346">
    <property type="entry name" value="SIN3B-RELATED"/>
    <property type="match status" value="1"/>
</dbReference>
<evidence type="ECO:0000313" key="5">
    <source>
        <dbReference type="EMBL" id="EKX51766.1"/>
    </source>
</evidence>
<keyword evidence="2 3" id="KW-0539">Nucleus</keyword>
<dbReference type="Gene3D" id="1.20.1160.11">
    <property type="entry name" value="Paired amphipathic helix"/>
    <property type="match status" value="2"/>
</dbReference>
<evidence type="ECO:0000256" key="3">
    <source>
        <dbReference type="PROSITE-ProRule" id="PRU00810"/>
    </source>
</evidence>
<dbReference type="HOGENOM" id="CLU_783997_0_0_1"/>
<protein>
    <recommendedName>
        <fullName evidence="8">Histone deacetylase interacting domain-containing protein</fullName>
    </recommendedName>
</protein>
<comment type="subcellular location">
    <subcellularLocation>
        <location evidence="1 3">Nucleus</location>
    </subcellularLocation>
</comment>